<keyword evidence="5" id="KW-0411">Iron-sulfur</keyword>
<dbReference type="SFLD" id="SFLDG01384">
    <property type="entry name" value="thioether_bond_formation_requi"/>
    <property type="match status" value="1"/>
</dbReference>
<dbReference type="RefSeq" id="WP_062319467.1">
    <property type="nucleotide sequence ID" value="NZ_BJWJ01000001.1"/>
</dbReference>
<sequence length="369" mass="42155">MQALSILIKPVSSSCSLDCDYCFYNDLADQRMTKNYGKMNEATMTVIIKKAMAAHPRVISFAFQGGEPMLIGLPFYYTFMSLVKKYNTNNIPVFFSIQTNGYHINDDWIDFFKTYRFLVGISVDGIKAIHNQLRQTKAGKPTFDVIMKNIEKVKDAEIPFNILCVLTSVTARYIDEVARFFDQQGFKHIQYIPCLDRLNRPREEQKLLMTQEQYSKVLSVLFNRYLTSYLSGSYVSNRLFDNFVGILLGQQPEDCSLAGQCTTYFVIEANGDVFPCDFYVDDCYLLGSIFEESYASLFHSDTAKAFRKETVLADDCLDCPFLTLCKGGCKRYKVGGKYAYCEAYQTFFNKHLHALEILAQRVKSGQVSG</sequence>
<dbReference type="CDD" id="cd01335">
    <property type="entry name" value="Radical_SAM"/>
    <property type="match status" value="1"/>
</dbReference>
<dbReference type="Proteomes" id="UP000199139">
    <property type="component" value="Unassembled WGS sequence"/>
</dbReference>
<dbReference type="Pfam" id="PF13186">
    <property type="entry name" value="SPASM"/>
    <property type="match status" value="1"/>
</dbReference>
<name>A0A1I6P4X1_9BACI</name>
<dbReference type="SFLD" id="SFLDS00029">
    <property type="entry name" value="Radical_SAM"/>
    <property type="match status" value="1"/>
</dbReference>
<dbReference type="Gene3D" id="3.20.20.70">
    <property type="entry name" value="Aldolase class I"/>
    <property type="match status" value="1"/>
</dbReference>
<protein>
    <submittedName>
        <fullName evidence="8">Radical SAM/SPASM domain-containing protein</fullName>
    </submittedName>
</protein>
<reference evidence="8 11" key="2">
    <citation type="submission" date="2019-07" db="EMBL/GenBank/DDBJ databases">
        <title>Whole genome shotgun sequence of Halolactibacillus miurensis NBRC 100873.</title>
        <authorList>
            <person name="Hosoyama A."/>
            <person name="Uohara A."/>
            <person name="Ohji S."/>
            <person name="Ichikawa N."/>
        </authorList>
    </citation>
    <scope>NUCLEOTIDE SEQUENCE [LARGE SCALE GENOMIC DNA]</scope>
    <source>
        <strain evidence="8 11">NBRC 100873</strain>
    </source>
</reference>
<evidence type="ECO:0000313" key="9">
    <source>
        <dbReference type="EMBL" id="SFS35219.1"/>
    </source>
</evidence>
<dbReference type="InterPro" id="IPR007197">
    <property type="entry name" value="rSAM"/>
</dbReference>
<evidence type="ECO:0000256" key="1">
    <source>
        <dbReference type="ARBA" id="ARBA00001966"/>
    </source>
</evidence>
<dbReference type="PROSITE" id="PS51918">
    <property type="entry name" value="RADICAL_SAM"/>
    <property type="match status" value="1"/>
</dbReference>
<dbReference type="InterPro" id="IPR023867">
    <property type="entry name" value="Sulphatase_maturase_rSAM"/>
</dbReference>
<evidence type="ECO:0000313" key="8">
    <source>
        <dbReference type="EMBL" id="GEM03119.1"/>
    </source>
</evidence>
<dbReference type="PANTHER" id="PTHR43273:SF3">
    <property type="entry name" value="ANAEROBIC SULFATASE-MATURATING ENZYME HOMOLOG ASLB-RELATED"/>
    <property type="match status" value="1"/>
</dbReference>
<dbReference type="GO" id="GO:0016491">
    <property type="term" value="F:oxidoreductase activity"/>
    <property type="evidence" value="ECO:0007669"/>
    <property type="project" value="InterPro"/>
</dbReference>
<evidence type="ECO:0000256" key="5">
    <source>
        <dbReference type="ARBA" id="ARBA00023014"/>
    </source>
</evidence>
<evidence type="ECO:0000256" key="4">
    <source>
        <dbReference type="ARBA" id="ARBA00023004"/>
    </source>
</evidence>
<evidence type="ECO:0000256" key="6">
    <source>
        <dbReference type="ARBA" id="ARBA00023601"/>
    </source>
</evidence>
<gene>
    <name evidence="8" type="ORF">HMI01_01070</name>
    <name evidence="9" type="ORF">SAMN05421668_101201</name>
</gene>
<comment type="similarity">
    <text evidence="6">Belongs to the radical SAM superfamily. Anaerobic sulfatase-maturating enzyme family.</text>
</comment>
<keyword evidence="2" id="KW-0949">S-adenosyl-L-methionine</keyword>
<dbReference type="InterPro" id="IPR058240">
    <property type="entry name" value="rSAM_sf"/>
</dbReference>
<dbReference type="EMBL" id="BJWJ01000001">
    <property type="protein sequence ID" value="GEM03119.1"/>
    <property type="molecule type" value="Genomic_DNA"/>
</dbReference>
<proteinExistence type="inferred from homology"/>
<dbReference type="SFLD" id="SFLDG01072">
    <property type="entry name" value="dehydrogenase_like"/>
    <property type="match status" value="1"/>
</dbReference>
<dbReference type="SFLD" id="SFLDG01386">
    <property type="entry name" value="main_SPASM_domain-containing"/>
    <property type="match status" value="1"/>
</dbReference>
<dbReference type="EMBL" id="FPAI01000001">
    <property type="protein sequence ID" value="SFS35219.1"/>
    <property type="molecule type" value="Genomic_DNA"/>
</dbReference>
<reference evidence="9 10" key="1">
    <citation type="submission" date="2016-10" db="EMBL/GenBank/DDBJ databases">
        <authorList>
            <person name="de Groot N.N."/>
        </authorList>
    </citation>
    <scope>NUCLEOTIDE SEQUENCE [LARGE SCALE GENOMIC DNA]</scope>
    <source>
        <strain evidence="9 10">DSM 17074</strain>
    </source>
</reference>
<keyword evidence="3" id="KW-0479">Metal-binding</keyword>
<dbReference type="Pfam" id="PF04055">
    <property type="entry name" value="Radical_SAM"/>
    <property type="match status" value="1"/>
</dbReference>
<evidence type="ECO:0000256" key="2">
    <source>
        <dbReference type="ARBA" id="ARBA00022691"/>
    </source>
</evidence>
<evidence type="ECO:0000313" key="10">
    <source>
        <dbReference type="Proteomes" id="UP000199139"/>
    </source>
</evidence>
<feature type="domain" description="Radical SAM core" evidence="7">
    <location>
        <begin position="1"/>
        <end position="233"/>
    </location>
</feature>
<organism evidence="9 10">
    <name type="scientific">Halolactibacillus miurensis</name>
    <dbReference type="NCBI Taxonomy" id="306541"/>
    <lineage>
        <taxon>Bacteria</taxon>
        <taxon>Bacillati</taxon>
        <taxon>Bacillota</taxon>
        <taxon>Bacilli</taxon>
        <taxon>Bacillales</taxon>
        <taxon>Bacillaceae</taxon>
        <taxon>Halolactibacillus</taxon>
    </lineage>
</organism>
<dbReference type="SUPFAM" id="SSF102114">
    <property type="entry name" value="Radical SAM enzymes"/>
    <property type="match status" value="1"/>
</dbReference>
<comment type="cofactor">
    <cofactor evidence="1">
        <name>[4Fe-4S] cluster</name>
        <dbReference type="ChEBI" id="CHEBI:49883"/>
    </cofactor>
</comment>
<keyword evidence="11" id="KW-1185">Reference proteome</keyword>
<dbReference type="STRING" id="306541.SAMN05421668_101201"/>
<dbReference type="SFLD" id="SFLDG01067">
    <property type="entry name" value="SPASM/twitch_domain_containing"/>
    <property type="match status" value="1"/>
</dbReference>
<accession>A0A1I6P4X1</accession>
<dbReference type="PANTHER" id="PTHR43273">
    <property type="entry name" value="ANAEROBIC SULFATASE-MATURATING ENZYME HOMOLOG ASLB-RELATED"/>
    <property type="match status" value="1"/>
</dbReference>
<evidence type="ECO:0000259" key="7">
    <source>
        <dbReference type="PROSITE" id="PS51918"/>
    </source>
</evidence>
<keyword evidence="4" id="KW-0408">Iron</keyword>
<evidence type="ECO:0000313" key="11">
    <source>
        <dbReference type="Proteomes" id="UP000321773"/>
    </source>
</evidence>
<dbReference type="AlphaFoldDB" id="A0A1I6P4X1"/>
<dbReference type="GO" id="GO:0046872">
    <property type="term" value="F:metal ion binding"/>
    <property type="evidence" value="ECO:0007669"/>
    <property type="project" value="UniProtKB-KW"/>
</dbReference>
<dbReference type="GO" id="GO:0051536">
    <property type="term" value="F:iron-sulfur cluster binding"/>
    <property type="evidence" value="ECO:0007669"/>
    <property type="project" value="UniProtKB-KW"/>
</dbReference>
<dbReference type="Proteomes" id="UP000321773">
    <property type="component" value="Unassembled WGS sequence"/>
</dbReference>
<evidence type="ECO:0000256" key="3">
    <source>
        <dbReference type="ARBA" id="ARBA00022723"/>
    </source>
</evidence>
<dbReference type="InterPro" id="IPR023885">
    <property type="entry name" value="4Fe4S-binding_SPASM_dom"/>
</dbReference>
<dbReference type="NCBIfam" id="TIGR04085">
    <property type="entry name" value="rSAM_more_4Fe4S"/>
    <property type="match status" value="1"/>
</dbReference>
<dbReference type="InterPro" id="IPR013785">
    <property type="entry name" value="Aldolase_TIM"/>
</dbReference>